<dbReference type="RefSeq" id="WP_148991886.1">
    <property type="nucleotide sequence ID" value="NZ_VTEW01000008.1"/>
</dbReference>
<organism evidence="1 2">
    <name type="scientific">Rossellomorea aquimaris</name>
    <dbReference type="NCBI Taxonomy" id="189382"/>
    <lineage>
        <taxon>Bacteria</taxon>
        <taxon>Bacillati</taxon>
        <taxon>Bacillota</taxon>
        <taxon>Bacilli</taxon>
        <taxon>Bacillales</taxon>
        <taxon>Bacillaceae</taxon>
        <taxon>Rossellomorea</taxon>
    </lineage>
</organism>
<evidence type="ECO:0000313" key="1">
    <source>
        <dbReference type="EMBL" id="TYS78446.1"/>
    </source>
</evidence>
<accession>A0A5D4TW73</accession>
<dbReference type="Pfam" id="PF12389">
    <property type="entry name" value="Peptidase_M73"/>
    <property type="match status" value="1"/>
</dbReference>
<dbReference type="InterPro" id="IPR022121">
    <property type="entry name" value="Peptidase_M73_camelysin"/>
</dbReference>
<proteinExistence type="predicted"/>
<comment type="caution">
    <text evidence="1">The sequence shown here is derived from an EMBL/GenBank/DDBJ whole genome shotgun (WGS) entry which is preliminary data.</text>
</comment>
<dbReference type="NCBIfam" id="TIGR04088">
    <property type="entry name" value="cognate_SipW"/>
    <property type="match status" value="1"/>
</dbReference>
<dbReference type="EMBL" id="VTEW01000008">
    <property type="protein sequence ID" value="TYS78446.1"/>
    <property type="molecule type" value="Genomic_DNA"/>
</dbReference>
<reference evidence="1 2" key="1">
    <citation type="submission" date="2019-08" db="EMBL/GenBank/DDBJ databases">
        <title>Bacillus genomes from the desert of Cuatro Cienegas, Coahuila.</title>
        <authorList>
            <person name="Olmedo-Alvarez G."/>
        </authorList>
    </citation>
    <scope>NUCLEOTIDE SEQUENCE [LARGE SCALE GENOMIC DNA]</scope>
    <source>
        <strain evidence="1 2">CH451a_14T</strain>
    </source>
</reference>
<sequence>MKKKLIALTLGSIIATGGIIGGTFAYFNDIESSTANTFSAGTLTMESFRNDIPIEGPMFYTEDSLNGAMGTGLWQPGDSHTRGIYIENTGSLDAKLSKLYAVPEDAVGSDGYNNALAFADQANVIISYYEWAGGNVDSTAWATLLKLSDDYFKNHYNSTANRVRAWWDGKTLDELKQVDMDALAVLREDTLNHVFVAKNALGQDVLFTVKEVYTGELKDLVTPGHDVPASLKKVVKPNQTMLMGYTVQMQNLTPEVNNPLQGKEVRFSFAHEFVQN</sequence>
<dbReference type="InterPro" id="IPR023833">
    <property type="entry name" value="Signal_pept_SipW-depend-type"/>
</dbReference>
<dbReference type="OrthoDB" id="2553777at2"/>
<dbReference type="Proteomes" id="UP000325054">
    <property type="component" value="Unassembled WGS sequence"/>
</dbReference>
<dbReference type="AlphaFoldDB" id="A0A5D4TW73"/>
<name>A0A5D4TW73_9BACI</name>
<gene>
    <name evidence="1" type="ORF">FZC80_11860</name>
</gene>
<evidence type="ECO:0000313" key="2">
    <source>
        <dbReference type="Proteomes" id="UP000325054"/>
    </source>
</evidence>
<protein>
    <submittedName>
        <fullName evidence="1">Uncharacterized protein</fullName>
    </submittedName>
</protein>